<evidence type="ECO:0000256" key="5">
    <source>
        <dbReference type="ARBA" id="ARBA00022984"/>
    </source>
</evidence>
<dbReference type="GO" id="GO:0008360">
    <property type="term" value="P:regulation of cell shape"/>
    <property type="evidence" value="ECO:0007669"/>
    <property type="project" value="UniProtKB-UniRule"/>
</dbReference>
<feature type="transmembrane region" description="Helical" evidence="8">
    <location>
        <begin position="386"/>
        <end position="406"/>
    </location>
</feature>
<dbReference type="PANTHER" id="PTHR47019">
    <property type="entry name" value="LIPID II FLIPPASE MURJ"/>
    <property type="match status" value="1"/>
</dbReference>
<keyword evidence="2 8" id="KW-1003">Cell membrane</keyword>
<evidence type="ECO:0000256" key="7">
    <source>
        <dbReference type="ARBA" id="ARBA00023136"/>
    </source>
</evidence>
<dbReference type="AlphaFoldDB" id="A0A2U3K4R6"/>
<evidence type="ECO:0000256" key="2">
    <source>
        <dbReference type="ARBA" id="ARBA00022475"/>
    </source>
</evidence>
<dbReference type="NCBIfam" id="TIGR01695">
    <property type="entry name" value="murJ_mviN"/>
    <property type="match status" value="1"/>
</dbReference>
<dbReference type="GO" id="GO:0034204">
    <property type="term" value="P:lipid translocation"/>
    <property type="evidence" value="ECO:0007669"/>
    <property type="project" value="TreeGrafter"/>
</dbReference>
<dbReference type="OrthoDB" id="9804143at2"/>
<feature type="transmembrane region" description="Helical" evidence="8">
    <location>
        <begin position="479"/>
        <end position="503"/>
    </location>
</feature>
<keyword evidence="7 8" id="KW-0472">Membrane</keyword>
<dbReference type="InterPro" id="IPR051050">
    <property type="entry name" value="Lipid_II_flippase_MurJ/MviN"/>
</dbReference>
<feature type="transmembrane region" description="Helical" evidence="8">
    <location>
        <begin position="354"/>
        <end position="374"/>
    </location>
</feature>
<keyword evidence="5 8" id="KW-0573">Peptidoglycan synthesis</keyword>
<evidence type="ECO:0000256" key="3">
    <source>
        <dbReference type="ARBA" id="ARBA00022692"/>
    </source>
</evidence>
<dbReference type="Pfam" id="PF03023">
    <property type="entry name" value="MurJ"/>
    <property type="match status" value="1"/>
</dbReference>
<feature type="transmembrane region" description="Helical" evidence="8">
    <location>
        <begin position="445"/>
        <end position="467"/>
    </location>
</feature>
<dbReference type="PRINTS" id="PR01806">
    <property type="entry name" value="VIRFACTRMVIN"/>
</dbReference>
<dbReference type="HAMAP" id="MF_02078">
    <property type="entry name" value="MurJ_MviN"/>
    <property type="match status" value="1"/>
</dbReference>
<comment type="subcellular location">
    <subcellularLocation>
        <location evidence="1 8">Cell membrane</location>
        <topology evidence="1 8">Multi-pass membrane protein</topology>
    </subcellularLocation>
</comment>
<dbReference type="GO" id="GO:0071555">
    <property type="term" value="P:cell wall organization"/>
    <property type="evidence" value="ECO:0007669"/>
    <property type="project" value="UniProtKB-UniRule"/>
</dbReference>
<comment type="similarity">
    <text evidence="8 9">Belongs to the MurJ/MviN family.</text>
</comment>
<evidence type="ECO:0000313" key="11">
    <source>
        <dbReference type="Proteomes" id="UP000238916"/>
    </source>
</evidence>
<feature type="transmembrane region" description="Helical" evidence="8">
    <location>
        <begin position="95"/>
        <end position="115"/>
    </location>
</feature>
<evidence type="ECO:0000313" key="10">
    <source>
        <dbReference type="EMBL" id="SPF34652.1"/>
    </source>
</evidence>
<feature type="transmembrane region" description="Helical" evidence="8">
    <location>
        <begin position="55"/>
        <end position="74"/>
    </location>
</feature>
<comment type="pathway">
    <text evidence="8">Cell wall biogenesis; peptidoglycan biosynthesis.</text>
</comment>
<feature type="transmembrane region" description="Helical" evidence="8">
    <location>
        <begin position="314"/>
        <end position="334"/>
    </location>
</feature>
<keyword evidence="4 8" id="KW-0133">Cell shape</keyword>
<evidence type="ECO:0000256" key="8">
    <source>
        <dbReference type="HAMAP-Rule" id="MF_02078"/>
    </source>
</evidence>
<proteinExistence type="inferred from homology"/>
<keyword evidence="6 8" id="KW-1133">Transmembrane helix</keyword>
<evidence type="ECO:0000256" key="1">
    <source>
        <dbReference type="ARBA" id="ARBA00004651"/>
    </source>
</evidence>
<evidence type="ECO:0000256" key="6">
    <source>
        <dbReference type="ARBA" id="ARBA00022989"/>
    </source>
</evidence>
<accession>A0A2U3K4R6</accession>
<feature type="transmembrane region" description="Helical" evidence="8">
    <location>
        <begin position="273"/>
        <end position="293"/>
    </location>
</feature>
<comment type="function">
    <text evidence="8 9">Involved in peptidoglycan biosynthesis. Transports lipid-linked peptidoglycan precursors from the inner to the outer leaflet of the cytoplasmic membrane.</text>
</comment>
<dbReference type="PIRSF" id="PIRSF002869">
    <property type="entry name" value="MviN"/>
    <property type="match status" value="1"/>
</dbReference>
<keyword evidence="3 8" id="KW-0812">Transmembrane</keyword>
<evidence type="ECO:0000256" key="9">
    <source>
        <dbReference type="PIRNR" id="PIRNR002869"/>
    </source>
</evidence>
<keyword evidence="8 9" id="KW-0813">Transport</keyword>
<feature type="transmembrane region" description="Helical" evidence="8">
    <location>
        <begin position="159"/>
        <end position="181"/>
    </location>
</feature>
<dbReference type="Proteomes" id="UP000238916">
    <property type="component" value="Unassembled WGS sequence"/>
</dbReference>
<organism evidence="10 11">
    <name type="scientific">Candidatus Desulfosporosinus infrequens</name>
    <dbReference type="NCBI Taxonomy" id="2043169"/>
    <lineage>
        <taxon>Bacteria</taxon>
        <taxon>Bacillati</taxon>
        <taxon>Bacillota</taxon>
        <taxon>Clostridia</taxon>
        <taxon>Eubacteriales</taxon>
        <taxon>Desulfitobacteriaceae</taxon>
        <taxon>Desulfosporosinus</taxon>
    </lineage>
</organism>
<feature type="transmembrane region" description="Helical" evidence="8">
    <location>
        <begin position="412"/>
        <end position="433"/>
    </location>
</feature>
<dbReference type="InterPro" id="IPR004268">
    <property type="entry name" value="MurJ"/>
</dbReference>
<dbReference type="CDD" id="cd13123">
    <property type="entry name" value="MATE_MurJ_like"/>
    <property type="match status" value="1"/>
</dbReference>
<dbReference type="EMBL" id="OMOF01000045">
    <property type="protein sequence ID" value="SPF34652.1"/>
    <property type="molecule type" value="Genomic_DNA"/>
</dbReference>
<gene>
    <name evidence="8" type="primary">murJ</name>
    <name evidence="10" type="ORF">SBF1_1390016</name>
</gene>
<sequence length="522" mass="57330">MSSTNRTLLKAAGFLMGAQLASRVLGFLRETLIAGFYGQSRITDAYNTAFILPDLLYWLLVGGVLSAAFIPVFSEYIAKGNEDEGWRVVSSVANLIFLTLGTLVLVGLFFTPQFLRLMVPGFKPENIVLATQLTRILLMQPLFMAFSGMTMGVLNSYKIFWPSALGTVLYNACIIFFGTILANPAKPDSISGFAVGVVVGAIVNFAVQIPALRKVGVRYHPLIDWHNPGVRRIGALAVPIIISYSLNQIQIAVNNNFGSSLSPGSISALWYSSRLFQVPVGIFALAIAVATFPTMTEQAALQQWDKLRHTISQAIRMVVFITLPISVGMIVLRYPLIRLLFQHGHFTGQDTLTTAIPLLYFAIGISSQSVIQILPRAFYALQDTWTPVILGIIAMAIDILAMFLLIRPLAVGGLAFADTISAFVNMLLLFYVLRKRLGQMDGWNMFWTGLKSTVASLLMAAVIWAWIEWLTPLIGVRVLASLIVLVTGTVIGAIVFAGSAKLLRMEEFNQTMSLVQRKIRAR</sequence>
<feature type="transmembrane region" description="Helical" evidence="8">
    <location>
        <begin position="193"/>
        <end position="212"/>
    </location>
</feature>
<evidence type="ECO:0000256" key="4">
    <source>
        <dbReference type="ARBA" id="ARBA00022960"/>
    </source>
</evidence>
<name>A0A2U3K4R6_9FIRM</name>
<dbReference type="GO" id="GO:0009252">
    <property type="term" value="P:peptidoglycan biosynthetic process"/>
    <property type="evidence" value="ECO:0007669"/>
    <property type="project" value="UniProtKB-UniRule"/>
</dbReference>
<feature type="transmembrane region" description="Helical" evidence="8">
    <location>
        <begin position="233"/>
        <end position="253"/>
    </location>
</feature>
<dbReference type="UniPathway" id="UPA00219"/>
<dbReference type="GO" id="GO:0015648">
    <property type="term" value="F:lipid-linked peptidoglycan transporter activity"/>
    <property type="evidence" value="ECO:0007669"/>
    <property type="project" value="UniProtKB-UniRule"/>
</dbReference>
<reference evidence="11" key="1">
    <citation type="submission" date="2018-02" db="EMBL/GenBank/DDBJ databases">
        <authorList>
            <person name="Hausmann B."/>
        </authorList>
    </citation>
    <scope>NUCLEOTIDE SEQUENCE [LARGE SCALE GENOMIC DNA]</scope>
    <source>
        <strain evidence="11">Peat soil MAG SbF1</strain>
    </source>
</reference>
<dbReference type="PANTHER" id="PTHR47019:SF1">
    <property type="entry name" value="LIPID II FLIPPASE MURJ"/>
    <property type="match status" value="1"/>
</dbReference>
<protein>
    <recommendedName>
        <fullName evidence="8">Probable lipid II flippase MurJ</fullName>
    </recommendedName>
</protein>
<dbReference type="GO" id="GO:0005886">
    <property type="term" value="C:plasma membrane"/>
    <property type="evidence" value="ECO:0007669"/>
    <property type="project" value="UniProtKB-SubCell"/>
</dbReference>
<keyword evidence="8 9" id="KW-0961">Cell wall biogenesis/degradation</keyword>